<gene>
    <name evidence="1" type="ORF">PS718_00492</name>
</gene>
<dbReference type="AlphaFoldDB" id="A0A5E7A9Q2"/>
<sequence>MSYGLKFINNSDSVVVDSEFARLCVIESGRYSPNANNGYGAFVTFARAVTSQNPPLVFVRPDTVAGVAQLGGMRVIGGPGNWTGFYVSTYNTIGFPPNGRYFAGAFGGQSVASYGMRLWGGDGQVLFDSGTVCASFTRSFQKWTYLFSEQGPQGEYRNFYSVDFNFPADEYLLINNFGMNMCSGGPVSRALYNWWDFSAGKLFAVTIAYANPYAFYLPAVFAKIAV</sequence>
<protein>
    <submittedName>
        <fullName evidence="1">Uncharacterized protein</fullName>
    </submittedName>
</protein>
<proteinExistence type="predicted"/>
<reference evidence="1 2" key="1">
    <citation type="submission" date="2019-09" db="EMBL/GenBank/DDBJ databases">
        <authorList>
            <person name="Chandra G."/>
            <person name="Truman W A."/>
        </authorList>
    </citation>
    <scope>NUCLEOTIDE SEQUENCE [LARGE SCALE GENOMIC DNA]</scope>
    <source>
        <strain evidence="1">PS718</strain>
    </source>
</reference>
<accession>A0A5E7A9Q2</accession>
<dbReference type="Proteomes" id="UP000325375">
    <property type="component" value="Unassembled WGS sequence"/>
</dbReference>
<evidence type="ECO:0000313" key="2">
    <source>
        <dbReference type="Proteomes" id="UP000325375"/>
    </source>
</evidence>
<evidence type="ECO:0000313" key="1">
    <source>
        <dbReference type="EMBL" id="VVN72023.1"/>
    </source>
</evidence>
<name>A0A5E7A9Q2_PSEFL</name>
<dbReference type="EMBL" id="CABVHX010000001">
    <property type="protein sequence ID" value="VVN72023.1"/>
    <property type="molecule type" value="Genomic_DNA"/>
</dbReference>
<dbReference type="RefSeq" id="WP_150601523.1">
    <property type="nucleotide sequence ID" value="NZ_CABVHX010000001.1"/>
</dbReference>
<organism evidence="1 2">
    <name type="scientific">Pseudomonas fluorescens</name>
    <dbReference type="NCBI Taxonomy" id="294"/>
    <lineage>
        <taxon>Bacteria</taxon>
        <taxon>Pseudomonadati</taxon>
        <taxon>Pseudomonadota</taxon>
        <taxon>Gammaproteobacteria</taxon>
        <taxon>Pseudomonadales</taxon>
        <taxon>Pseudomonadaceae</taxon>
        <taxon>Pseudomonas</taxon>
    </lineage>
</organism>